<dbReference type="KEGG" id="sge:DWG14_01812"/>
<dbReference type="Pfam" id="PF01551">
    <property type="entry name" value="Peptidase_M23"/>
    <property type="match status" value="1"/>
</dbReference>
<comment type="cofactor">
    <cofactor evidence="1">
        <name>Zn(2+)</name>
        <dbReference type="ChEBI" id="CHEBI:29105"/>
    </cofactor>
</comment>
<sequence>MPESLPGRSAALSARDTDRTDWADRTDWTHRTDRTEWTYRTDWTCRTDRTRQEGQGPVRLWRGKPGWAAALIALLMTAGVCASAPAATAAPAARPDFRLPFACGQTWQLQTYLGHAPDDKKLDMYRVGGSTLGATVAASAAGTVTEFFPPGGVEINHGGGWFTVYLHMDRIDVSLGQRVDSGTPLGRLGLVGTEEAHLHYEQLYDSNGDNDGETDEMVHPVIQGTEYRLSPNGPFPQVKSTNACDGGGGQPDRFWVDTYADATGYRYVDCVGDSTARCAPQGTLRKGTNYVLCKKWGHKVGNDTSYNHWWLLTDLDEVAPGGSGRAYVSAYYLQKWGNDEAKDNDGRDIGTCA</sequence>
<evidence type="ECO:0000256" key="6">
    <source>
        <dbReference type="ARBA" id="ARBA00023049"/>
    </source>
</evidence>
<dbReference type="EMBL" id="CP032427">
    <property type="protein sequence ID" value="AYC37594.1"/>
    <property type="molecule type" value="Genomic_DNA"/>
</dbReference>
<keyword evidence="3" id="KW-0479">Metal-binding</keyword>
<dbReference type="GO" id="GO:0004222">
    <property type="term" value="F:metalloendopeptidase activity"/>
    <property type="evidence" value="ECO:0007669"/>
    <property type="project" value="TreeGrafter"/>
</dbReference>
<accession>A0AAI8PLV7</accession>
<evidence type="ECO:0000313" key="9">
    <source>
        <dbReference type="Proteomes" id="UP000265765"/>
    </source>
</evidence>
<dbReference type="SUPFAM" id="SSF51261">
    <property type="entry name" value="Duplicated hybrid motif"/>
    <property type="match status" value="1"/>
</dbReference>
<evidence type="ECO:0000256" key="3">
    <source>
        <dbReference type="ARBA" id="ARBA00022723"/>
    </source>
</evidence>
<gene>
    <name evidence="8" type="ORF">DWG14_01812</name>
</gene>
<evidence type="ECO:0000256" key="5">
    <source>
        <dbReference type="ARBA" id="ARBA00022833"/>
    </source>
</evidence>
<keyword evidence="5" id="KW-0862">Zinc</keyword>
<dbReference type="InterPro" id="IPR050570">
    <property type="entry name" value="Cell_wall_metabolism_enzyme"/>
</dbReference>
<dbReference type="AlphaFoldDB" id="A0AAI8PLV7"/>
<keyword evidence="6" id="KW-0482">Metalloprotease</keyword>
<evidence type="ECO:0000256" key="1">
    <source>
        <dbReference type="ARBA" id="ARBA00001947"/>
    </source>
</evidence>
<organism evidence="8 9">
    <name type="scientific">Streptomyces griseorubiginosus</name>
    <dbReference type="NCBI Taxonomy" id="67304"/>
    <lineage>
        <taxon>Bacteria</taxon>
        <taxon>Bacillati</taxon>
        <taxon>Actinomycetota</taxon>
        <taxon>Actinomycetes</taxon>
        <taxon>Kitasatosporales</taxon>
        <taxon>Streptomycetaceae</taxon>
        <taxon>Streptomyces</taxon>
    </lineage>
</organism>
<reference evidence="8 9" key="1">
    <citation type="submission" date="2018-09" db="EMBL/GenBank/DDBJ databases">
        <title>Production of Trimethoprim by Streptomyces sp. 3E-1.</title>
        <authorList>
            <person name="Kang H.J."/>
            <person name="Kim S.B."/>
        </authorList>
    </citation>
    <scope>NUCLEOTIDE SEQUENCE [LARGE SCALE GENOMIC DNA]</scope>
    <source>
        <strain evidence="8 9">3E-1</strain>
    </source>
</reference>
<protein>
    <recommendedName>
        <fullName evidence="7">M23ase beta-sheet core domain-containing protein</fullName>
    </recommendedName>
</protein>
<dbReference type="InterPro" id="IPR011055">
    <property type="entry name" value="Dup_hybrid_motif"/>
</dbReference>
<evidence type="ECO:0000313" key="8">
    <source>
        <dbReference type="EMBL" id="AYC37594.1"/>
    </source>
</evidence>
<evidence type="ECO:0000256" key="2">
    <source>
        <dbReference type="ARBA" id="ARBA00022670"/>
    </source>
</evidence>
<dbReference type="GO" id="GO:0046872">
    <property type="term" value="F:metal ion binding"/>
    <property type="evidence" value="ECO:0007669"/>
    <property type="project" value="UniProtKB-KW"/>
</dbReference>
<name>A0AAI8PLV7_9ACTN</name>
<evidence type="ECO:0000256" key="4">
    <source>
        <dbReference type="ARBA" id="ARBA00022801"/>
    </source>
</evidence>
<keyword evidence="2" id="KW-0645">Protease</keyword>
<dbReference type="Gene3D" id="2.70.70.10">
    <property type="entry name" value="Glucose Permease (Domain IIA)"/>
    <property type="match status" value="1"/>
</dbReference>
<dbReference type="PANTHER" id="PTHR21666:SF288">
    <property type="entry name" value="CELL DIVISION PROTEIN YTFB"/>
    <property type="match status" value="1"/>
</dbReference>
<dbReference type="PANTHER" id="PTHR21666">
    <property type="entry name" value="PEPTIDASE-RELATED"/>
    <property type="match status" value="1"/>
</dbReference>
<dbReference type="CDD" id="cd12797">
    <property type="entry name" value="M23_peptidase"/>
    <property type="match status" value="1"/>
</dbReference>
<dbReference type="Proteomes" id="UP000265765">
    <property type="component" value="Chromosome"/>
</dbReference>
<keyword evidence="4" id="KW-0378">Hydrolase</keyword>
<evidence type="ECO:0000259" key="7">
    <source>
        <dbReference type="Pfam" id="PF01551"/>
    </source>
</evidence>
<feature type="domain" description="M23ase beta-sheet core" evidence="7">
    <location>
        <begin position="132"/>
        <end position="203"/>
    </location>
</feature>
<dbReference type="GO" id="GO:0006508">
    <property type="term" value="P:proteolysis"/>
    <property type="evidence" value="ECO:0007669"/>
    <property type="project" value="UniProtKB-KW"/>
</dbReference>
<dbReference type="InterPro" id="IPR016047">
    <property type="entry name" value="M23ase_b-sheet_dom"/>
</dbReference>
<proteinExistence type="predicted"/>